<dbReference type="EMBL" id="MU006090">
    <property type="protein sequence ID" value="KAF2842556.1"/>
    <property type="molecule type" value="Genomic_DNA"/>
</dbReference>
<comment type="caution">
    <text evidence="3">The sequence shown here is derived from an EMBL/GenBank/DDBJ whole genome shotgun (WGS) entry which is preliminary data.</text>
</comment>
<evidence type="ECO:0000256" key="2">
    <source>
        <dbReference type="SAM" id="MobiDB-lite"/>
    </source>
</evidence>
<evidence type="ECO:0000313" key="4">
    <source>
        <dbReference type="Proteomes" id="UP000799429"/>
    </source>
</evidence>
<proteinExistence type="predicted"/>
<name>A0A9P4SGM5_9PEZI</name>
<feature type="region of interest" description="Disordered" evidence="2">
    <location>
        <begin position="289"/>
        <end position="334"/>
    </location>
</feature>
<evidence type="ECO:0000313" key="3">
    <source>
        <dbReference type="EMBL" id="KAF2842556.1"/>
    </source>
</evidence>
<evidence type="ECO:0000256" key="1">
    <source>
        <dbReference type="SAM" id="Coils"/>
    </source>
</evidence>
<protein>
    <submittedName>
        <fullName evidence="3">Uncharacterized protein</fullName>
    </submittedName>
</protein>
<sequence length="334" mass="37234">MATTTNLSSNSATQTASCPLLSPRTVDRFTGAQEEIEDLKFYSENYNRALKQRREYNEKIGQFEAVQAKSLKVVRKTTTEECTSSIQKETERENEKLVEKLKDMEKAYERVKEEKKHAESKIRDLERNEKELKKDSEKKDVKIEKLRKWRYNKADDEMVAELATCSQVQKKAIQLRRLERILNDPIVSATLGREIDARAASLAAQVTSGASIADLTSNAQAVMAALVGAFSSRYQSEQSEQTTAGQQHIALIIPEMEQQSISSEPVDPLPQRVGTLGQYQVEYPSSPTTRLGGLLPEHPPLSSSTIDSVPPAQDAAPPQQLIPFLSPIAPTGRC</sequence>
<feature type="coiled-coil region" evidence="1">
    <location>
        <begin position="32"/>
        <end position="59"/>
    </location>
</feature>
<dbReference type="Proteomes" id="UP000799429">
    <property type="component" value="Unassembled WGS sequence"/>
</dbReference>
<accession>A0A9P4SGM5</accession>
<feature type="compositionally biased region" description="Low complexity" evidence="2">
    <location>
        <begin position="310"/>
        <end position="319"/>
    </location>
</feature>
<keyword evidence="1" id="KW-0175">Coiled coil</keyword>
<gene>
    <name evidence="3" type="ORF">M501DRAFT_1013893</name>
</gene>
<dbReference type="AlphaFoldDB" id="A0A9P4SGM5"/>
<keyword evidence="4" id="KW-1185">Reference proteome</keyword>
<reference evidence="3" key="1">
    <citation type="journal article" date="2020" name="Stud. Mycol.">
        <title>101 Dothideomycetes genomes: a test case for predicting lifestyles and emergence of pathogens.</title>
        <authorList>
            <person name="Haridas S."/>
            <person name="Albert R."/>
            <person name="Binder M."/>
            <person name="Bloem J."/>
            <person name="Labutti K."/>
            <person name="Salamov A."/>
            <person name="Andreopoulos B."/>
            <person name="Baker S."/>
            <person name="Barry K."/>
            <person name="Bills G."/>
            <person name="Bluhm B."/>
            <person name="Cannon C."/>
            <person name="Castanera R."/>
            <person name="Culley D."/>
            <person name="Daum C."/>
            <person name="Ezra D."/>
            <person name="Gonzalez J."/>
            <person name="Henrissat B."/>
            <person name="Kuo A."/>
            <person name="Liang C."/>
            <person name="Lipzen A."/>
            <person name="Lutzoni F."/>
            <person name="Magnuson J."/>
            <person name="Mondo S."/>
            <person name="Nolan M."/>
            <person name="Ohm R."/>
            <person name="Pangilinan J."/>
            <person name="Park H.-J."/>
            <person name="Ramirez L."/>
            <person name="Alfaro M."/>
            <person name="Sun H."/>
            <person name="Tritt A."/>
            <person name="Yoshinaga Y."/>
            <person name="Zwiers L.-H."/>
            <person name="Turgeon B."/>
            <person name="Goodwin S."/>
            <person name="Spatafora J."/>
            <person name="Crous P."/>
            <person name="Grigoriev I."/>
        </authorList>
    </citation>
    <scope>NUCLEOTIDE SEQUENCE</scope>
    <source>
        <strain evidence="3">CBS 101060</strain>
    </source>
</reference>
<feature type="coiled-coil region" evidence="1">
    <location>
        <begin position="87"/>
        <end position="142"/>
    </location>
</feature>
<feature type="region of interest" description="Disordered" evidence="2">
    <location>
        <begin position="1"/>
        <end position="23"/>
    </location>
</feature>
<feature type="compositionally biased region" description="Low complexity" evidence="2">
    <location>
        <begin position="1"/>
        <end position="17"/>
    </location>
</feature>
<organism evidence="3 4">
    <name type="scientific">Patellaria atrata CBS 101060</name>
    <dbReference type="NCBI Taxonomy" id="1346257"/>
    <lineage>
        <taxon>Eukaryota</taxon>
        <taxon>Fungi</taxon>
        <taxon>Dikarya</taxon>
        <taxon>Ascomycota</taxon>
        <taxon>Pezizomycotina</taxon>
        <taxon>Dothideomycetes</taxon>
        <taxon>Dothideomycetes incertae sedis</taxon>
        <taxon>Patellariales</taxon>
        <taxon>Patellariaceae</taxon>
        <taxon>Patellaria</taxon>
    </lineage>
</organism>